<dbReference type="RefSeq" id="WP_159105605.1">
    <property type="nucleotide sequence ID" value="NZ_BEVZ01000002.1"/>
</dbReference>
<keyword evidence="3" id="KW-1185">Reference proteome</keyword>
<protein>
    <submittedName>
        <fullName evidence="2">Vanadium-dependent haloperoxidase</fullName>
        <ecNumber evidence="2">1.11.1.-</ecNumber>
    </submittedName>
</protein>
<dbReference type="SUPFAM" id="SSF48317">
    <property type="entry name" value="Acid phosphatase/Vanadium-dependent haloperoxidase"/>
    <property type="match status" value="1"/>
</dbReference>
<proteinExistence type="predicted"/>
<reference evidence="2 3" key="1">
    <citation type="submission" date="2024-06" db="EMBL/GenBank/DDBJ databases">
        <title>The Natural Products Discovery Center: Release of the First 8490 Sequenced Strains for Exploring Actinobacteria Biosynthetic Diversity.</title>
        <authorList>
            <person name="Kalkreuter E."/>
            <person name="Kautsar S.A."/>
            <person name="Yang D."/>
            <person name="Bader C.D."/>
            <person name="Teijaro C.N."/>
            <person name="Fluegel L."/>
            <person name="Davis C.M."/>
            <person name="Simpson J.R."/>
            <person name="Lauterbach L."/>
            <person name="Steele A.D."/>
            <person name="Gui C."/>
            <person name="Meng S."/>
            <person name="Li G."/>
            <person name="Viehrig K."/>
            <person name="Ye F."/>
            <person name="Su P."/>
            <person name="Kiefer A.F."/>
            <person name="Nichols A."/>
            <person name="Cepeda A.J."/>
            <person name="Yan W."/>
            <person name="Fan B."/>
            <person name="Jiang Y."/>
            <person name="Adhikari A."/>
            <person name="Zheng C.-J."/>
            <person name="Schuster L."/>
            <person name="Cowan T.M."/>
            <person name="Smanski M.J."/>
            <person name="Chevrette M.G."/>
            <person name="De Carvalho L.P.S."/>
            <person name="Shen B."/>
        </authorList>
    </citation>
    <scope>NUCLEOTIDE SEQUENCE [LARGE SCALE GENOMIC DNA]</scope>
    <source>
        <strain evidence="2 3">NPDC038104</strain>
    </source>
</reference>
<organism evidence="2 3">
    <name type="scientific">Streptomyces fragilis</name>
    <dbReference type="NCBI Taxonomy" id="67301"/>
    <lineage>
        <taxon>Bacteria</taxon>
        <taxon>Bacillati</taxon>
        <taxon>Actinomycetota</taxon>
        <taxon>Actinomycetes</taxon>
        <taxon>Kitasatosporales</taxon>
        <taxon>Streptomycetaceae</taxon>
        <taxon>Streptomyces</taxon>
    </lineage>
</organism>
<dbReference type="InterPro" id="IPR052559">
    <property type="entry name" value="V-haloperoxidase"/>
</dbReference>
<dbReference type="PANTHER" id="PTHR34599">
    <property type="entry name" value="PEROXIDASE-RELATED"/>
    <property type="match status" value="1"/>
</dbReference>
<dbReference type="EMBL" id="JBEZUR010000027">
    <property type="protein sequence ID" value="MEU3556063.1"/>
    <property type="molecule type" value="Genomic_DNA"/>
</dbReference>
<evidence type="ECO:0000256" key="1">
    <source>
        <dbReference type="SAM" id="SignalP"/>
    </source>
</evidence>
<evidence type="ECO:0000313" key="2">
    <source>
        <dbReference type="EMBL" id="MEU3556063.1"/>
    </source>
</evidence>
<name>A0ABV2YJZ6_9ACTN</name>
<feature type="chain" id="PRO_5045925032" evidence="1">
    <location>
        <begin position="35"/>
        <end position="431"/>
    </location>
</feature>
<comment type="caution">
    <text evidence="2">The sequence shown here is derived from an EMBL/GenBank/DDBJ whole genome shotgun (WGS) entry which is preliminary data.</text>
</comment>
<dbReference type="Proteomes" id="UP001550850">
    <property type="component" value="Unassembled WGS sequence"/>
</dbReference>
<keyword evidence="2" id="KW-0560">Oxidoreductase</keyword>
<dbReference type="PANTHER" id="PTHR34599:SF1">
    <property type="entry name" value="PHOSPHATIDIC ACID PHOSPHATASE TYPE 2_HALOPEROXIDASE DOMAIN-CONTAINING PROTEIN"/>
    <property type="match status" value="1"/>
</dbReference>
<sequence>MTKRVSSVVSAPVARLAVGLAVLASALPPAVAAAAEAAPPAGRDPAVVSDWMRTAADTIAVEVDGTPPDRAFWEAYAATAVYNAVTGIEGRFAPYRWRERGPRHASSAAAAAAAAHRLLTHYFPHSAAGLDTALKDTLAKIPDGRAEREGVAFGRRAADHVVELRANDGRNAPVSFDRPPVPGVWRPTPPAFAPFSNAWLGRMRPLLLRSPAMFRPGPPPALGSARYVRDLDEVRVFGARNSTRRTPAQTDTARFFTELDIPGALGDHAARHRLDIASTARLYAAVHTTQADAIIAAWDAKLRYGNWRPITAIHRADEDGDPTTSPDRGWEPLLTTPAHPDYLSGHATTAGALTGTMTRLLGTDRIDLTVHSTRGGTTRHYDYAKPYDRDAIDARVFAGIHTRTADVVGNRVGHRIADWALDRYFRPLRGH</sequence>
<gene>
    <name evidence="2" type="ORF">AB0E65_17870</name>
</gene>
<dbReference type="InterPro" id="IPR036938">
    <property type="entry name" value="PAP2/HPO_sf"/>
</dbReference>
<keyword evidence="1" id="KW-0732">Signal</keyword>
<dbReference type="GO" id="GO:0004601">
    <property type="term" value="F:peroxidase activity"/>
    <property type="evidence" value="ECO:0007669"/>
    <property type="project" value="UniProtKB-KW"/>
</dbReference>
<dbReference type="EC" id="1.11.1.-" evidence="2"/>
<accession>A0ABV2YJZ6</accession>
<feature type="signal peptide" evidence="1">
    <location>
        <begin position="1"/>
        <end position="34"/>
    </location>
</feature>
<evidence type="ECO:0000313" key="3">
    <source>
        <dbReference type="Proteomes" id="UP001550850"/>
    </source>
</evidence>
<keyword evidence="2" id="KW-0575">Peroxidase</keyword>
<dbReference type="CDD" id="cd03398">
    <property type="entry name" value="PAP2_haloperoxidase"/>
    <property type="match status" value="1"/>
</dbReference>
<dbReference type="Gene3D" id="1.10.606.20">
    <property type="match status" value="1"/>
</dbReference>